<reference evidence="2 3" key="1">
    <citation type="submission" date="2023-11" db="EMBL/GenBank/DDBJ databases">
        <authorList>
            <person name="Hedman E."/>
            <person name="Englund M."/>
            <person name="Stromberg M."/>
            <person name="Nyberg Akerstrom W."/>
            <person name="Nylinder S."/>
            <person name="Jareborg N."/>
            <person name="Kallberg Y."/>
            <person name="Kronander E."/>
        </authorList>
    </citation>
    <scope>NUCLEOTIDE SEQUENCE [LARGE SCALE GENOMIC DNA]</scope>
</reference>
<dbReference type="Gene3D" id="3.60.10.10">
    <property type="entry name" value="Endonuclease/exonuclease/phosphatase"/>
    <property type="match status" value="1"/>
</dbReference>
<evidence type="ECO:0000313" key="2">
    <source>
        <dbReference type="EMBL" id="CAK1578099.1"/>
    </source>
</evidence>
<dbReference type="InterPro" id="IPR005135">
    <property type="entry name" value="Endo/exonuclease/phosphatase"/>
</dbReference>
<protein>
    <recommendedName>
        <fullName evidence="1">Endonuclease/exonuclease/phosphatase domain-containing protein</fullName>
    </recommendedName>
</protein>
<dbReference type="AlphaFoldDB" id="A0AAV1K6F8"/>
<gene>
    <name evidence="2" type="ORF">PARMNEM_LOCUS233</name>
</gene>
<dbReference type="SUPFAM" id="SSF56219">
    <property type="entry name" value="DNase I-like"/>
    <property type="match status" value="1"/>
</dbReference>
<organism evidence="2 3">
    <name type="scientific">Parnassius mnemosyne</name>
    <name type="common">clouded apollo</name>
    <dbReference type="NCBI Taxonomy" id="213953"/>
    <lineage>
        <taxon>Eukaryota</taxon>
        <taxon>Metazoa</taxon>
        <taxon>Ecdysozoa</taxon>
        <taxon>Arthropoda</taxon>
        <taxon>Hexapoda</taxon>
        <taxon>Insecta</taxon>
        <taxon>Pterygota</taxon>
        <taxon>Neoptera</taxon>
        <taxon>Endopterygota</taxon>
        <taxon>Lepidoptera</taxon>
        <taxon>Glossata</taxon>
        <taxon>Ditrysia</taxon>
        <taxon>Papilionoidea</taxon>
        <taxon>Papilionidae</taxon>
        <taxon>Parnassiinae</taxon>
        <taxon>Parnassini</taxon>
        <taxon>Parnassius</taxon>
        <taxon>Driopa</taxon>
    </lineage>
</organism>
<comment type="caution">
    <text evidence="2">The sequence shown here is derived from an EMBL/GenBank/DDBJ whole genome shotgun (WGS) entry which is preliminary data.</text>
</comment>
<dbReference type="Proteomes" id="UP001314205">
    <property type="component" value="Unassembled WGS sequence"/>
</dbReference>
<evidence type="ECO:0000259" key="1">
    <source>
        <dbReference type="Pfam" id="PF14529"/>
    </source>
</evidence>
<sequence length="288" mass="32180">MAGDYQIALLAEPYVGSSNEVQPTQGLKIYQFSQKGRVKAYIHTKPGCGQVLGGDVNGWHYIWGSKTNNPRGCAVVELAYANDFFICNVGTSLTFETVTHGRDRTSIIDLTLAHGYIYDRIVGWKLNLSSCSSLIHNAVEIETGNSFSNSSSIRYSTFQYNSDKANCGIFKDALHTLMNNTDILERDIGSLNTAGLENLIDDICGVIHRACEESMPAKKGRSLTKHRPLCWTGRSTDLKKEVILLNHRLNRMRRQNLPLDQLAEELRNKKAIYAEELNSCGRERKSSS</sequence>
<dbReference type="Pfam" id="PF14529">
    <property type="entry name" value="Exo_endo_phos_2"/>
    <property type="match status" value="1"/>
</dbReference>
<evidence type="ECO:0000313" key="3">
    <source>
        <dbReference type="Proteomes" id="UP001314205"/>
    </source>
</evidence>
<feature type="domain" description="Endonuclease/exonuclease/phosphatase" evidence="1">
    <location>
        <begin position="48"/>
        <end position="122"/>
    </location>
</feature>
<name>A0AAV1K6F8_9NEOP</name>
<accession>A0AAV1K6F8</accession>
<keyword evidence="3" id="KW-1185">Reference proteome</keyword>
<proteinExistence type="predicted"/>
<dbReference type="EMBL" id="CAVLGL010000001">
    <property type="protein sequence ID" value="CAK1578099.1"/>
    <property type="molecule type" value="Genomic_DNA"/>
</dbReference>
<dbReference type="InterPro" id="IPR036691">
    <property type="entry name" value="Endo/exonu/phosph_ase_sf"/>
</dbReference>
<dbReference type="GO" id="GO:0003824">
    <property type="term" value="F:catalytic activity"/>
    <property type="evidence" value="ECO:0007669"/>
    <property type="project" value="InterPro"/>
</dbReference>